<dbReference type="GO" id="GO:0005776">
    <property type="term" value="C:autophagosome"/>
    <property type="evidence" value="ECO:0007669"/>
    <property type="project" value="TreeGrafter"/>
</dbReference>
<dbReference type="InterPro" id="IPR000719">
    <property type="entry name" value="Prot_kinase_dom"/>
</dbReference>
<evidence type="ECO:0000313" key="9">
    <source>
        <dbReference type="EMBL" id="MBU3852940.1"/>
    </source>
</evidence>
<dbReference type="CDD" id="cd00060">
    <property type="entry name" value="FHA"/>
    <property type="match status" value="1"/>
</dbReference>
<comment type="caution">
    <text evidence="9">The sequence shown here is derived from an EMBL/GenBank/DDBJ whole genome shotgun (WGS) entry which is preliminary data.</text>
</comment>
<keyword evidence="3 9" id="KW-0418">Kinase</keyword>
<dbReference type="GO" id="GO:0005524">
    <property type="term" value="F:ATP binding"/>
    <property type="evidence" value="ECO:0007669"/>
    <property type="project" value="UniProtKB-UniRule"/>
</dbReference>
<keyword evidence="6" id="KW-0812">Transmembrane</keyword>
<dbReference type="PROSITE" id="PS00107">
    <property type="entry name" value="PROTEIN_KINASE_ATP"/>
    <property type="match status" value="1"/>
</dbReference>
<protein>
    <submittedName>
        <fullName evidence="9">Protein kinase</fullName>
    </submittedName>
</protein>
<dbReference type="SUPFAM" id="SSF56112">
    <property type="entry name" value="Protein kinase-like (PK-like)"/>
    <property type="match status" value="1"/>
</dbReference>
<dbReference type="Gene3D" id="2.60.200.20">
    <property type="match status" value="1"/>
</dbReference>
<dbReference type="PROSITE" id="PS50006">
    <property type="entry name" value="FHA_DOMAIN"/>
    <property type="match status" value="1"/>
</dbReference>
<feature type="transmembrane region" description="Helical" evidence="6">
    <location>
        <begin position="428"/>
        <end position="446"/>
    </location>
</feature>
<dbReference type="GO" id="GO:0005829">
    <property type="term" value="C:cytosol"/>
    <property type="evidence" value="ECO:0007669"/>
    <property type="project" value="TreeGrafter"/>
</dbReference>
<dbReference type="InterPro" id="IPR045269">
    <property type="entry name" value="Atg1-like"/>
</dbReference>
<evidence type="ECO:0000259" key="8">
    <source>
        <dbReference type="PROSITE" id="PS50011"/>
    </source>
</evidence>
<evidence type="ECO:0000256" key="6">
    <source>
        <dbReference type="SAM" id="Phobius"/>
    </source>
</evidence>
<evidence type="ECO:0000256" key="4">
    <source>
        <dbReference type="ARBA" id="ARBA00022840"/>
    </source>
</evidence>
<feature type="domain" description="FHA" evidence="7">
    <location>
        <begin position="273"/>
        <end position="330"/>
    </location>
</feature>
<dbReference type="Pfam" id="PF00498">
    <property type="entry name" value="FHA"/>
    <property type="match status" value="1"/>
</dbReference>
<dbReference type="Proteomes" id="UP000823865">
    <property type="component" value="Unassembled WGS sequence"/>
</dbReference>
<evidence type="ECO:0000256" key="1">
    <source>
        <dbReference type="ARBA" id="ARBA00022679"/>
    </source>
</evidence>
<feature type="transmembrane region" description="Helical" evidence="6">
    <location>
        <begin position="395"/>
        <end position="416"/>
    </location>
</feature>
<gene>
    <name evidence="9" type="ORF">H9789_03800</name>
</gene>
<dbReference type="Gene3D" id="1.10.510.10">
    <property type="entry name" value="Transferase(Phosphotransferase) domain 1"/>
    <property type="match status" value="1"/>
</dbReference>
<dbReference type="GO" id="GO:0000407">
    <property type="term" value="C:phagophore assembly site"/>
    <property type="evidence" value="ECO:0007669"/>
    <property type="project" value="TreeGrafter"/>
</dbReference>
<organism evidence="9 10">
    <name type="scientific">Candidatus Paraprevotella stercoravium</name>
    <dbReference type="NCBI Taxonomy" id="2838725"/>
    <lineage>
        <taxon>Bacteria</taxon>
        <taxon>Pseudomonadati</taxon>
        <taxon>Bacteroidota</taxon>
        <taxon>Bacteroidia</taxon>
        <taxon>Bacteroidales</taxon>
        <taxon>Prevotellaceae</taxon>
        <taxon>Paraprevotella</taxon>
    </lineage>
</organism>
<dbReference type="SMART" id="SM00220">
    <property type="entry name" value="S_TKc"/>
    <property type="match status" value="1"/>
</dbReference>
<dbReference type="InterPro" id="IPR008984">
    <property type="entry name" value="SMAD_FHA_dom_sf"/>
</dbReference>
<dbReference type="Gene3D" id="3.30.200.20">
    <property type="entry name" value="Phosphorylase Kinase, domain 1"/>
    <property type="match status" value="1"/>
</dbReference>
<feature type="domain" description="Protein kinase" evidence="8">
    <location>
        <begin position="4"/>
        <end position="263"/>
    </location>
</feature>
<evidence type="ECO:0000259" key="7">
    <source>
        <dbReference type="PROSITE" id="PS50006"/>
    </source>
</evidence>
<evidence type="ECO:0000256" key="5">
    <source>
        <dbReference type="PROSITE-ProRule" id="PRU10141"/>
    </source>
</evidence>
<keyword evidence="4 5" id="KW-0067">ATP-binding</keyword>
<proteinExistence type="predicted"/>
<sequence length="448" mass="49482">MERYTLLEEIGHGGMGCVYKGHDNVTGNIVAIKMMSNKVTCYPEYRQLFQSEVDTLKKMNHPSVVHIVGDPYQENGNLYLPMEFVTGETIEQHVNKKGIFPVDEAMRIMLKVLEAIQYVHDRGKIHRDIKPSNIMLRPDGSICIIDFGIAKDARVGTGQTVGRIIGTDGYMSPEQAKGLNIDKRTDIYALGCVFYFLLTGKHAIPKGNNDYETVCNILQSIPALPSEAVPGLPAHFDTIFLKAVDKNMTMRYQSAEDFKEAIEGTNGNPTPKVTVGRLIENDISVDNPDVSRHHLIIRGIEQPVTGGGYKYLIEITDDSTNGTGINGRLLRHQATTIDYNGTANLPEVMLAGRPELALDWNKVISKLKAKGWKPFAHDGNGGNNGGDLHPSPEKLGLFLCIISFLVPVAGWVLWGVYRNEHPRKASMAAKMAWIGFIVGLIINVISSL</sequence>
<dbReference type="EMBL" id="JAHLFU010000071">
    <property type="protein sequence ID" value="MBU3852940.1"/>
    <property type="molecule type" value="Genomic_DNA"/>
</dbReference>
<evidence type="ECO:0000256" key="3">
    <source>
        <dbReference type="ARBA" id="ARBA00022777"/>
    </source>
</evidence>
<dbReference type="AlphaFoldDB" id="A0A9E2L526"/>
<name>A0A9E2L526_9BACT</name>
<dbReference type="SMART" id="SM00240">
    <property type="entry name" value="FHA"/>
    <property type="match status" value="1"/>
</dbReference>
<dbReference type="SUPFAM" id="SSF49879">
    <property type="entry name" value="SMAD/FHA domain"/>
    <property type="match status" value="1"/>
</dbReference>
<keyword evidence="2 5" id="KW-0547">Nucleotide-binding</keyword>
<dbReference type="CDD" id="cd14014">
    <property type="entry name" value="STKc_PknB_like"/>
    <property type="match status" value="1"/>
</dbReference>
<keyword evidence="6" id="KW-1133">Transmembrane helix</keyword>
<accession>A0A9E2L526</accession>
<reference evidence="9" key="2">
    <citation type="submission" date="2021-04" db="EMBL/GenBank/DDBJ databases">
        <authorList>
            <person name="Gilroy R."/>
        </authorList>
    </citation>
    <scope>NUCLEOTIDE SEQUENCE</scope>
    <source>
        <strain evidence="9">G3-2149</strain>
    </source>
</reference>
<dbReference type="GO" id="GO:0016020">
    <property type="term" value="C:membrane"/>
    <property type="evidence" value="ECO:0007669"/>
    <property type="project" value="TreeGrafter"/>
</dbReference>
<evidence type="ECO:0000313" key="10">
    <source>
        <dbReference type="Proteomes" id="UP000823865"/>
    </source>
</evidence>
<dbReference type="InterPro" id="IPR017441">
    <property type="entry name" value="Protein_kinase_ATP_BS"/>
</dbReference>
<dbReference type="Pfam" id="PF00069">
    <property type="entry name" value="Pkinase"/>
    <property type="match status" value="1"/>
</dbReference>
<dbReference type="InterPro" id="IPR000253">
    <property type="entry name" value="FHA_dom"/>
</dbReference>
<feature type="binding site" evidence="5">
    <location>
        <position position="33"/>
    </location>
    <ligand>
        <name>ATP</name>
        <dbReference type="ChEBI" id="CHEBI:30616"/>
    </ligand>
</feature>
<dbReference type="PROSITE" id="PS50011">
    <property type="entry name" value="PROTEIN_KINASE_DOM"/>
    <property type="match status" value="1"/>
</dbReference>
<evidence type="ECO:0000256" key="2">
    <source>
        <dbReference type="ARBA" id="ARBA00022741"/>
    </source>
</evidence>
<keyword evidence="1" id="KW-0808">Transferase</keyword>
<keyword evidence="6" id="KW-0472">Membrane</keyword>
<dbReference type="InterPro" id="IPR011009">
    <property type="entry name" value="Kinase-like_dom_sf"/>
</dbReference>
<reference evidence="9" key="1">
    <citation type="journal article" date="2021" name="PeerJ">
        <title>Extensive microbial diversity within the chicken gut microbiome revealed by metagenomics and culture.</title>
        <authorList>
            <person name="Gilroy R."/>
            <person name="Ravi A."/>
            <person name="Getino M."/>
            <person name="Pursley I."/>
            <person name="Horton D.L."/>
            <person name="Alikhan N.F."/>
            <person name="Baker D."/>
            <person name="Gharbi K."/>
            <person name="Hall N."/>
            <person name="Watson M."/>
            <person name="Adriaenssens E.M."/>
            <person name="Foster-Nyarko E."/>
            <person name="Jarju S."/>
            <person name="Secka A."/>
            <person name="Antonio M."/>
            <person name="Oren A."/>
            <person name="Chaudhuri R.R."/>
            <person name="La Ragione R."/>
            <person name="Hildebrand F."/>
            <person name="Pallen M.J."/>
        </authorList>
    </citation>
    <scope>NUCLEOTIDE SEQUENCE</scope>
    <source>
        <strain evidence="9">G3-2149</strain>
    </source>
</reference>
<dbReference type="GO" id="GO:0004674">
    <property type="term" value="F:protein serine/threonine kinase activity"/>
    <property type="evidence" value="ECO:0007669"/>
    <property type="project" value="InterPro"/>
</dbReference>
<dbReference type="PANTHER" id="PTHR24348">
    <property type="entry name" value="SERINE/THREONINE-PROTEIN KINASE UNC-51-RELATED"/>
    <property type="match status" value="1"/>
</dbReference>
<dbReference type="PANTHER" id="PTHR24348:SF22">
    <property type="entry name" value="NON-SPECIFIC SERINE_THREONINE PROTEIN KINASE"/>
    <property type="match status" value="1"/>
</dbReference>